<dbReference type="Proteomes" id="UP001142055">
    <property type="component" value="Chromosome 2"/>
</dbReference>
<dbReference type="InterPro" id="IPR008974">
    <property type="entry name" value="TRAF-like"/>
</dbReference>
<protein>
    <submittedName>
        <fullName evidence="1">Uncharacterized protein</fullName>
    </submittedName>
</protein>
<keyword evidence="2" id="KW-1185">Reference proteome</keyword>
<gene>
    <name evidence="1" type="ORF">RDWZM_004749</name>
</gene>
<name>A0A9Q0M6P8_BLOTA</name>
<dbReference type="EMBL" id="JAPWDV010000002">
    <property type="protein sequence ID" value="KAJ6218937.1"/>
    <property type="molecule type" value="Genomic_DNA"/>
</dbReference>
<sequence>MAFATTSTIKTFQDKVEWTIANFKLFTETFKSSESFIQSIEQTLTPHFKYRLRMEIGSNGGEPFVELHIKSLREIKTDLSYRIALVDSTGKEIDYCTTDWTTKKLKSNSANGVSIFPGPDILLDKLSQHNHDVFESGKLKFICEIKFVAEENSNDK</sequence>
<evidence type="ECO:0000313" key="2">
    <source>
        <dbReference type="Proteomes" id="UP001142055"/>
    </source>
</evidence>
<evidence type="ECO:0000313" key="1">
    <source>
        <dbReference type="EMBL" id="KAJ6218937.1"/>
    </source>
</evidence>
<reference evidence="1" key="1">
    <citation type="submission" date="2022-12" db="EMBL/GenBank/DDBJ databases">
        <title>Genome assemblies of Blomia tropicalis.</title>
        <authorList>
            <person name="Cui Y."/>
        </authorList>
    </citation>
    <scope>NUCLEOTIDE SEQUENCE</scope>
    <source>
        <tissue evidence="1">Adult mites</tissue>
    </source>
</reference>
<dbReference type="Gene3D" id="2.60.210.10">
    <property type="entry name" value="Apoptosis, Tumor Necrosis Factor Receptor Associated Protein 2, Chain A"/>
    <property type="match status" value="1"/>
</dbReference>
<proteinExistence type="predicted"/>
<accession>A0A9Q0M6P8</accession>
<comment type="caution">
    <text evidence="1">The sequence shown here is derived from an EMBL/GenBank/DDBJ whole genome shotgun (WGS) entry which is preliminary data.</text>
</comment>
<dbReference type="SUPFAM" id="SSF49599">
    <property type="entry name" value="TRAF domain-like"/>
    <property type="match status" value="1"/>
</dbReference>
<dbReference type="AlphaFoldDB" id="A0A9Q0M6P8"/>
<organism evidence="1 2">
    <name type="scientific">Blomia tropicalis</name>
    <name type="common">Mite</name>
    <dbReference type="NCBI Taxonomy" id="40697"/>
    <lineage>
        <taxon>Eukaryota</taxon>
        <taxon>Metazoa</taxon>
        <taxon>Ecdysozoa</taxon>
        <taxon>Arthropoda</taxon>
        <taxon>Chelicerata</taxon>
        <taxon>Arachnida</taxon>
        <taxon>Acari</taxon>
        <taxon>Acariformes</taxon>
        <taxon>Sarcoptiformes</taxon>
        <taxon>Astigmata</taxon>
        <taxon>Glycyphagoidea</taxon>
        <taxon>Echimyopodidae</taxon>
        <taxon>Blomia</taxon>
    </lineage>
</organism>